<name>A0A645JLJ6_9ZZZZ</name>
<dbReference type="AlphaFoldDB" id="A0A645JLJ6"/>
<evidence type="ECO:0000313" key="2">
    <source>
        <dbReference type="EMBL" id="MPN64237.1"/>
    </source>
</evidence>
<keyword evidence="1" id="KW-0472">Membrane</keyword>
<organism evidence="2">
    <name type="scientific">bioreactor metagenome</name>
    <dbReference type="NCBI Taxonomy" id="1076179"/>
    <lineage>
        <taxon>unclassified sequences</taxon>
        <taxon>metagenomes</taxon>
        <taxon>ecological metagenomes</taxon>
    </lineage>
</organism>
<reference evidence="2" key="1">
    <citation type="submission" date="2019-08" db="EMBL/GenBank/DDBJ databases">
        <authorList>
            <person name="Kucharzyk K."/>
            <person name="Murdoch R.W."/>
            <person name="Higgins S."/>
            <person name="Loffler F."/>
        </authorList>
    </citation>
    <scope>NUCLEOTIDE SEQUENCE</scope>
</reference>
<gene>
    <name evidence="2" type="ORF">SDC9_212008</name>
</gene>
<dbReference type="EMBL" id="VSSQ01144802">
    <property type="protein sequence ID" value="MPN64237.1"/>
    <property type="molecule type" value="Genomic_DNA"/>
</dbReference>
<comment type="caution">
    <text evidence="2">The sequence shown here is derived from an EMBL/GenBank/DDBJ whole genome shotgun (WGS) entry which is preliminary data.</text>
</comment>
<protein>
    <submittedName>
        <fullName evidence="2">Uncharacterized protein</fullName>
    </submittedName>
</protein>
<proteinExistence type="predicted"/>
<sequence length="88" mass="9771">MFYAHVPDVEKVFHLVLACKVAAGFGLLGSLDVFVGNKVVEHDGNFVYIKHRIKSSLVKLVDRHRCGDIVAQHHIQLGADQLPGLNRI</sequence>
<feature type="transmembrane region" description="Helical" evidence="1">
    <location>
        <begin position="12"/>
        <end position="35"/>
    </location>
</feature>
<evidence type="ECO:0000256" key="1">
    <source>
        <dbReference type="SAM" id="Phobius"/>
    </source>
</evidence>
<keyword evidence="1" id="KW-0812">Transmembrane</keyword>
<accession>A0A645JLJ6</accession>
<keyword evidence="1" id="KW-1133">Transmembrane helix</keyword>